<evidence type="ECO:0000256" key="5">
    <source>
        <dbReference type="ARBA" id="ARBA00022723"/>
    </source>
</evidence>
<dbReference type="AlphaFoldDB" id="A0A1N7MU37"/>
<dbReference type="EC" id="2.7.1.40" evidence="3"/>
<evidence type="ECO:0000256" key="10">
    <source>
        <dbReference type="ARBA" id="ARBA00023152"/>
    </source>
</evidence>
<dbReference type="UniPathway" id="UPA00109">
    <property type="reaction ID" value="UER00188"/>
</dbReference>
<keyword evidence="7 14" id="KW-0418">Kinase</keyword>
<feature type="compositionally biased region" description="Basic residues" evidence="12">
    <location>
        <begin position="258"/>
        <end position="268"/>
    </location>
</feature>
<evidence type="ECO:0000256" key="8">
    <source>
        <dbReference type="ARBA" id="ARBA00022840"/>
    </source>
</evidence>
<evidence type="ECO:0000256" key="1">
    <source>
        <dbReference type="ARBA" id="ARBA00004997"/>
    </source>
</evidence>
<evidence type="ECO:0000256" key="12">
    <source>
        <dbReference type="SAM" id="MobiDB-lite"/>
    </source>
</evidence>
<keyword evidence="15" id="KW-1185">Reference proteome</keyword>
<proteinExistence type="inferred from homology"/>
<dbReference type="GO" id="GO:0005524">
    <property type="term" value="F:ATP binding"/>
    <property type="evidence" value="ECO:0007669"/>
    <property type="project" value="UniProtKB-KW"/>
</dbReference>
<dbReference type="EMBL" id="FTOM01000010">
    <property type="protein sequence ID" value="SIS89647.1"/>
    <property type="molecule type" value="Genomic_DNA"/>
</dbReference>
<dbReference type="InterPro" id="IPR040442">
    <property type="entry name" value="Pyrv_kinase-like_dom_sf"/>
</dbReference>
<dbReference type="Gene3D" id="2.40.33.10">
    <property type="entry name" value="PK beta-barrel domain-like"/>
    <property type="match status" value="1"/>
</dbReference>
<comment type="similarity">
    <text evidence="2">Belongs to the pyruvate kinase family.</text>
</comment>
<evidence type="ECO:0000256" key="6">
    <source>
        <dbReference type="ARBA" id="ARBA00022741"/>
    </source>
</evidence>
<keyword evidence="6" id="KW-0547">Nucleotide-binding</keyword>
<keyword evidence="11 14" id="KW-0670">Pyruvate</keyword>
<evidence type="ECO:0000256" key="9">
    <source>
        <dbReference type="ARBA" id="ARBA00022842"/>
    </source>
</evidence>
<feature type="domain" description="Pyruvate kinase barrel" evidence="13">
    <location>
        <begin position="315"/>
        <end position="528"/>
    </location>
</feature>
<evidence type="ECO:0000259" key="13">
    <source>
        <dbReference type="Pfam" id="PF00224"/>
    </source>
</evidence>
<organism evidence="14 15">
    <name type="scientific">Phaeovulum vinaykumarii</name>
    <dbReference type="NCBI Taxonomy" id="407234"/>
    <lineage>
        <taxon>Bacteria</taxon>
        <taxon>Pseudomonadati</taxon>
        <taxon>Pseudomonadota</taxon>
        <taxon>Alphaproteobacteria</taxon>
        <taxon>Rhodobacterales</taxon>
        <taxon>Paracoccaceae</taxon>
        <taxon>Phaeovulum</taxon>
    </lineage>
</organism>
<sequence length="567" mass="59245">MDGRSETTTRMNEGLAGGRVGAEADAFAARDLAEQLGAVAVAVARAEAARIEAWDGLILRHEFLPSAQNLAAWLALRAIDLRPLQPRLSALGLSSLGRCEGHVRASLDASLAALERVAGLGRPAFPDPRRFTEGQARITARRDALFGARVDGPGTRVLVTLPGVAAEAEEFVARLIDGGADAVRVNCAHDTPDAWAAMIGHVRRAGAQAGRRVPVLMDLPGPKLRLAAVVPAPGGAGKDRDKAQKSGPEKSGPEKTGKGKSKGKHKAHAAPPLTAEAGASTGGLPKLSPGDIIEIQAGAVPCAPRPAQGARLAATLSHPELFGHLSPGVEVSFDDGKLTGRVTLCEGAAARIEILTTRTGGARLKPGKGLNLPGVDLAIPAIGAQDLECLDFVVGHADMVGLSFAQTPADVLALIAAMEARADGRPLPAIVLKIETPLGLKNLPEMIVTAGGRLPVAVMIARGDLAVELGLARLSEIQEEILWLCEAAQVPVVWATQVLEGLLKDGQASRAETTDAAMSQRADCVMLNKGPHLLEGLDFLRTILMRMERHQDKKSPRLGALGLWTRG</sequence>
<evidence type="ECO:0000256" key="11">
    <source>
        <dbReference type="ARBA" id="ARBA00023317"/>
    </source>
</evidence>
<dbReference type="GO" id="GO:0000287">
    <property type="term" value="F:magnesium ion binding"/>
    <property type="evidence" value="ECO:0007669"/>
    <property type="project" value="InterPro"/>
</dbReference>
<name>A0A1N7MU37_9RHOB</name>
<dbReference type="InterPro" id="IPR015793">
    <property type="entry name" value="Pyrv_Knase_brl"/>
</dbReference>
<evidence type="ECO:0000313" key="14">
    <source>
        <dbReference type="EMBL" id="SIS89647.1"/>
    </source>
</evidence>
<feature type="region of interest" description="Disordered" evidence="12">
    <location>
        <begin position="229"/>
        <end position="285"/>
    </location>
</feature>
<protein>
    <recommendedName>
        <fullName evidence="3">pyruvate kinase</fullName>
        <ecNumber evidence="3">2.7.1.40</ecNumber>
    </recommendedName>
</protein>
<reference evidence="15" key="1">
    <citation type="submission" date="2017-01" db="EMBL/GenBank/DDBJ databases">
        <authorList>
            <person name="Varghese N."/>
            <person name="Submissions S."/>
        </authorList>
    </citation>
    <scope>NUCLEOTIDE SEQUENCE [LARGE SCALE GENOMIC DNA]</scope>
    <source>
        <strain evidence="15">DSM 18714</strain>
    </source>
</reference>
<dbReference type="GO" id="GO:0030955">
    <property type="term" value="F:potassium ion binding"/>
    <property type="evidence" value="ECO:0007669"/>
    <property type="project" value="InterPro"/>
</dbReference>
<feature type="compositionally biased region" description="Basic and acidic residues" evidence="12">
    <location>
        <begin position="237"/>
        <end position="257"/>
    </location>
</feature>
<comment type="pathway">
    <text evidence="1">Carbohydrate degradation; glycolysis; pyruvate from D-glyceraldehyde 3-phosphate: step 5/5.</text>
</comment>
<keyword evidence="9" id="KW-0460">Magnesium</keyword>
<keyword evidence="8" id="KW-0067">ATP-binding</keyword>
<evidence type="ECO:0000313" key="15">
    <source>
        <dbReference type="Proteomes" id="UP000186098"/>
    </source>
</evidence>
<keyword evidence="5" id="KW-0479">Metal-binding</keyword>
<evidence type="ECO:0000256" key="3">
    <source>
        <dbReference type="ARBA" id="ARBA00012142"/>
    </source>
</evidence>
<dbReference type="Proteomes" id="UP000186098">
    <property type="component" value="Unassembled WGS sequence"/>
</dbReference>
<accession>A0A1N7MU37</accession>
<dbReference type="GO" id="GO:0004743">
    <property type="term" value="F:pyruvate kinase activity"/>
    <property type="evidence" value="ECO:0007669"/>
    <property type="project" value="UniProtKB-EC"/>
</dbReference>
<evidence type="ECO:0000256" key="7">
    <source>
        <dbReference type="ARBA" id="ARBA00022777"/>
    </source>
</evidence>
<keyword evidence="10" id="KW-0324">Glycolysis</keyword>
<dbReference type="Pfam" id="PF00224">
    <property type="entry name" value="PK"/>
    <property type="match status" value="1"/>
</dbReference>
<dbReference type="STRING" id="407234.SAMN05421795_11014"/>
<dbReference type="Gene3D" id="3.20.20.60">
    <property type="entry name" value="Phosphoenolpyruvate-binding domains"/>
    <property type="match status" value="2"/>
</dbReference>
<evidence type="ECO:0000256" key="4">
    <source>
        <dbReference type="ARBA" id="ARBA00022679"/>
    </source>
</evidence>
<dbReference type="SUPFAM" id="SSF50800">
    <property type="entry name" value="PK beta-barrel domain-like"/>
    <property type="match status" value="1"/>
</dbReference>
<dbReference type="InterPro" id="IPR015813">
    <property type="entry name" value="Pyrv/PenolPyrv_kinase-like_dom"/>
</dbReference>
<dbReference type="SUPFAM" id="SSF51621">
    <property type="entry name" value="Phosphoenolpyruvate/pyruvate domain"/>
    <property type="match status" value="1"/>
</dbReference>
<dbReference type="InterPro" id="IPR011037">
    <property type="entry name" value="Pyrv_Knase-like_insert_dom_sf"/>
</dbReference>
<dbReference type="GO" id="GO:0016301">
    <property type="term" value="F:kinase activity"/>
    <property type="evidence" value="ECO:0007669"/>
    <property type="project" value="UniProtKB-KW"/>
</dbReference>
<dbReference type="InterPro" id="IPR001697">
    <property type="entry name" value="Pyr_Knase"/>
</dbReference>
<keyword evidence="4" id="KW-0808">Transferase</keyword>
<dbReference type="PANTHER" id="PTHR11817">
    <property type="entry name" value="PYRUVATE KINASE"/>
    <property type="match status" value="1"/>
</dbReference>
<dbReference type="InterPro" id="IPR015806">
    <property type="entry name" value="Pyrv_Knase_insert_dom_sf"/>
</dbReference>
<evidence type="ECO:0000256" key="2">
    <source>
        <dbReference type="ARBA" id="ARBA00008663"/>
    </source>
</evidence>
<gene>
    <name evidence="14" type="ORF">SAMN05421795_11014</name>
</gene>